<keyword evidence="3" id="KW-1185">Reference proteome</keyword>
<evidence type="ECO:0000313" key="2">
    <source>
        <dbReference type="EMBL" id="EMF12048.1"/>
    </source>
</evidence>
<name>N1QFG9_SPHMS</name>
<dbReference type="Proteomes" id="UP000016931">
    <property type="component" value="Unassembled WGS sequence"/>
</dbReference>
<proteinExistence type="predicted"/>
<dbReference type="RefSeq" id="XP_016760169.1">
    <property type="nucleotide sequence ID" value="XM_016902600.1"/>
</dbReference>
<evidence type="ECO:0000313" key="3">
    <source>
        <dbReference type="Proteomes" id="UP000016931"/>
    </source>
</evidence>
<dbReference type="OrthoDB" id="3639860at2759"/>
<feature type="region of interest" description="Disordered" evidence="1">
    <location>
        <begin position="173"/>
        <end position="195"/>
    </location>
</feature>
<reference evidence="2 3" key="1">
    <citation type="journal article" date="2012" name="PLoS Pathog.">
        <title>Diverse lifestyles and strategies of plant pathogenesis encoded in the genomes of eighteen Dothideomycetes fungi.</title>
        <authorList>
            <person name="Ohm R.A."/>
            <person name="Feau N."/>
            <person name="Henrissat B."/>
            <person name="Schoch C.L."/>
            <person name="Horwitz B.A."/>
            <person name="Barry K.W."/>
            <person name="Condon B.J."/>
            <person name="Copeland A.C."/>
            <person name="Dhillon B."/>
            <person name="Glaser F."/>
            <person name="Hesse C.N."/>
            <person name="Kosti I."/>
            <person name="LaButti K."/>
            <person name="Lindquist E.A."/>
            <person name="Lucas S."/>
            <person name="Salamov A.A."/>
            <person name="Bradshaw R.E."/>
            <person name="Ciuffetti L."/>
            <person name="Hamelin R.C."/>
            <person name="Kema G.H.J."/>
            <person name="Lawrence C."/>
            <person name="Scott J.A."/>
            <person name="Spatafora J.W."/>
            <person name="Turgeon B.G."/>
            <person name="de Wit P.J.G.M."/>
            <person name="Zhong S."/>
            <person name="Goodwin S.B."/>
            <person name="Grigoriev I.V."/>
        </authorList>
    </citation>
    <scope>NUCLEOTIDE SEQUENCE [LARGE SCALE GENOMIC DNA]</scope>
    <source>
        <strain evidence="2 3">SO2202</strain>
    </source>
</reference>
<dbReference type="GO" id="GO:0003676">
    <property type="term" value="F:nucleic acid binding"/>
    <property type="evidence" value="ECO:0007669"/>
    <property type="project" value="InterPro"/>
</dbReference>
<dbReference type="InterPro" id="IPR036397">
    <property type="entry name" value="RNaseH_sf"/>
</dbReference>
<evidence type="ECO:0000256" key="1">
    <source>
        <dbReference type="SAM" id="MobiDB-lite"/>
    </source>
</evidence>
<dbReference type="GeneID" id="27899737"/>
<dbReference type="HOGENOM" id="CLU_1215440_0_0_1"/>
<sequence length="228" mass="26279">MKHFSNKRYNVAKEDLLLRHGARDGKEVEENLVQILNGRAVVVHSRKGYSDACYYFEDVLGDLLVWDTQLLYADLQHDAQPTLSTVTRLVLGRSVHREFDHTRRPDQDAIAAMELYLLRFPYDREAQRRLYDRIGWTPGPPQQQTKPNWKKRIEIQKAKSTFDLQSGLRSPVALHRRPGSSECLREPAPSATAPVEAVPAAHQFALRLHRRHFADTRPKGDRGPHQVF</sequence>
<gene>
    <name evidence="2" type="ORF">SEPMUDRAFT_133977</name>
</gene>
<organism evidence="2 3">
    <name type="scientific">Sphaerulina musiva (strain SO2202)</name>
    <name type="common">Poplar stem canker fungus</name>
    <name type="synonym">Septoria musiva</name>
    <dbReference type="NCBI Taxonomy" id="692275"/>
    <lineage>
        <taxon>Eukaryota</taxon>
        <taxon>Fungi</taxon>
        <taxon>Dikarya</taxon>
        <taxon>Ascomycota</taxon>
        <taxon>Pezizomycotina</taxon>
        <taxon>Dothideomycetes</taxon>
        <taxon>Dothideomycetidae</taxon>
        <taxon>Mycosphaerellales</taxon>
        <taxon>Mycosphaerellaceae</taxon>
        <taxon>Sphaerulina</taxon>
    </lineage>
</organism>
<accession>N1QFG9</accession>
<protein>
    <submittedName>
        <fullName evidence="2">Uncharacterized protein</fullName>
    </submittedName>
</protein>
<dbReference type="EMBL" id="KB456265">
    <property type="protein sequence ID" value="EMF12048.1"/>
    <property type="molecule type" value="Genomic_DNA"/>
</dbReference>
<dbReference type="Gene3D" id="3.30.420.10">
    <property type="entry name" value="Ribonuclease H-like superfamily/Ribonuclease H"/>
    <property type="match status" value="1"/>
</dbReference>
<dbReference type="AlphaFoldDB" id="N1QFG9"/>